<organism evidence="1 2">
    <name type="scientific">Rotaria magnacalcarata</name>
    <dbReference type="NCBI Taxonomy" id="392030"/>
    <lineage>
        <taxon>Eukaryota</taxon>
        <taxon>Metazoa</taxon>
        <taxon>Spiralia</taxon>
        <taxon>Gnathifera</taxon>
        <taxon>Rotifera</taxon>
        <taxon>Eurotatoria</taxon>
        <taxon>Bdelloidea</taxon>
        <taxon>Philodinida</taxon>
        <taxon>Philodinidae</taxon>
        <taxon>Rotaria</taxon>
    </lineage>
</organism>
<sequence length="74" mass="8499">QRSIDNGDRPVSITLKAMTDRYSFNFLELMTHELGDPALVSGVTLVYLTNQMYFDDAFALLAKNEEYKTRSFLD</sequence>
<comment type="caution">
    <text evidence="1">The sequence shown here is derived from an EMBL/GenBank/DDBJ whole genome shotgun (WGS) entry which is preliminary data.</text>
</comment>
<accession>A0A8S3KBG3</accession>
<name>A0A8S3KBG3_9BILA</name>
<gene>
    <name evidence="1" type="ORF">SMN809_LOCUS86877</name>
</gene>
<feature type="non-terminal residue" evidence="1">
    <location>
        <position position="1"/>
    </location>
</feature>
<protein>
    <submittedName>
        <fullName evidence="1">Uncharacterized protein</fullName>
    </submittedName>
</protein>
<reference evidence="1" key="1">
    <citation type="submission" date="2021-02" db="EMBL/GenBank/DDBJ databases">
        <authorList>
            <person name="Nowell W R."/>
        </authorList>
    </citation>
    <scope>NUCLEOTIDE SEQUENCE</scope>
</reference>
<proteinExistence type="predicted"/>
<dbReference type="EMBL" id="CAJOBI010373570">
    <property type="protein sequence ID" value="CAF5229957.1"/>
    <property type="molecule type" value="Genomic_DNA"/>
</dbReference>
<evidence type="ECO:0000313" key="2">
    <source>
        <dbReference type="Proteomes" id="UP000676336"/>
    </source>
</evidence>
<evidence type="ECO:0000313" key="1">
    <source>
        <dbReference type="EMBL" id="CAF5229957.1"/>
    </source>
</evidence>
<dbReference type="AlphaFoldDB" id="A0A8S3KBG3"/>
<dbReference type="Proteomes" id="UP000676336">
    <property type="component" value="Unassembled WGS sequence"/>
</dbReference>